<dbReference type="PANTHER" id="PTHR10926">
    <property type="entry name" value="CELL CYCLE CONTROL PROTEIN 50"/>
    <property type="match status" value="1"/>
</dbReference>
<comment type="subcellular location">
    <subcellularLocation>
        <location evidence="1">Membrane</location>
        <topology evidence="1">Multi-pass membrane protein</topology>
    </subcellularLocation>
</comment>
<evidence type="ECO:0000256" key="2">
    <source>
        <dbReference type="ARBA" id="ARBA00009457"/>
    </source>
</evidence>
<protein>
    <submittedName>
        <fullName evidence="9">Cell cycle control protein 50A</fullName>
    </submittedName>
</protein>
<dbReference type="Proteomes" id="UP000095283">
    <property type="component" value="Unplaced"/>
</dbReference>
<dbReference type="GO" id="GO:0005783">
    <property type="term" value="C:endoplasmic reticulum"/>
    <property type="evidence" value="ECO:0007669"/>
    <property type="project" value="TreeGrafter"/>
</dbReference>
<dbReference type="GO" id="GO:0005794">
    <property type="term" value="C:Golgi apparatus"/>
    <property type="evidence" value="ECO:0007669"/>
    <property type="project" value="TreeGrafter"/>
</dbReference>
<reference evidence="9" key="1">
    <citation type="submission" date="2016-11" db="UniProtKB">
        <authorList>
            <consortium name="WormBaseParasite"/>
        </authorList>
    </citation>
    <scope>IDENTIFICATION</scope>
</reference>
<organism evidence="8 9">
    <name type="scientific">Heterorhabditis bacteriophora</name>
    <name type="common">Entomopathogenic nematode worm</name>
    <dbReference type="NCBI Taxonomy" id="37862"/>
    <lineage>
        <taxon>Eukaryota</taxon>
        <taxon>Metazoa</taxon>
        <taxon>Ecdysozoa</taxon>
        <taxon>Nematoda</taxon>
        <taxon>Chromadorea</taxon>
        <taxon>Rhabditida</taxon>
        <taxon>Rhabditina</taxon>
        <taxon>Rhabditomorpha</taxon>
        <taxon>Strongyloidea</taxon>
        <taxon>Heterorhabditidae</taxon>
        <taxon>Heterorhabditis</taxon>
    </lineage>
</organism>
<keyword evidence="8" id="KW-1185">Reference proteome</keyword>
<dbReference type="InterPro" id="IPR005045">
    <property type="entry name" value="CDC50/LEM3_fam"/>
</dbReference>
<evidence type="ECO:0000256" key="4">
    <source>
        <dbReference type="ARBA" id="ARBA00022989"/>
    </source>
</evidence>
<dbReference type="GO" id="GO:0005886">
    <property type="term" value="C:plasma membrane"/>
    <property type="evidence" value="ECO:0007669"/>
    <property type="project" value="TreeGrafter"/>
</dbReference>
<feature type="transmembrane region" description="Helical" evidence="7">
    <location>
        <begin position="309"/>
        <end position="330"/>
    </location>
</feature>
<evidence type="ECO:0000256" key="7">
    <source>
        <dbReference type="SAM" id="Phobius"/>
    </source>
</evidence>
<name>A0A1I7WCZ5_HETBA</name>
<accession>A0A1I7WCZ5</accession>
<keyword evidence="4 7" id="KW-1133">Transmembrane helix</keyword>
<dbReference type="WBParaSite" id="Hba_02567">
    <property type="protein sequence ID" value="Hba_02567"/>
    <property type="gene ID" value="Hba_02567"/>
</dbReference>
<dbReference type="Pfam" id="PF03381">
    <property type="entry name" value="CDC50"/>
    <property type="match status" value="1"/>
</dbReference>
<evidence type="ECO:0000313" key="9">
    <source>
        <dbReference type="WBParaSite" id="Hba_02567"/>
    </source>
</evidence>
<dbReference type="PANTHER" id="PTHR10926:SF0">
    <property type="entry name" value="CDC50, ISOFORM A"/>
    <property type="match status" value="1"/>
</dbReference>
<dbReference type="AlphaFoldDB" id="A0A1I7WCZ5"/>
<evidence type="ECO:0000256" key="3">
    <source>
        <dbReference type="ARBA" id="ARBA00022692"/>
    </source>
</evidence>
<evidence type="ECO:0000256" key="1">
    <source>
        <dbReference type="ARBA" id="ARBA00004141"/>
    </source>
</evidence>
<evidence type="ECO:0000256" key="5">
    <source>
        <dbReference type="ARBA" id="ARBA00023136"/>
    </source>
</evidence>
<evidence type="ECO:0000313" key="8">
    <source>
        <dbReference type="Proteomes" id="UP000095283"/>
    </source>
</evidence>
<proteinExistence type="inferred from homology"/>
<feature type="transmembrane region" description="Helical" evidence="7">
    <location>
        <begin position="41"/>
        <end position="67"/>
    </location>
</feature>
<sequence>MATTDVAQSQNEITITESKIQKNKPKASRLRQQKLPAWQPILTASTVIPTVIGIGIIFIPIGIALFLASNSVQEYTLDYTHCSLQSECTLKFSITDQMKGSYHFFGDVYIYYYLENFYQNHRRYVKSRNDKQYLGNLNEVSDCEPFAYKEIDGKFVPIAPCGAIANSMFNDTYILYYQGQPVPITTNGVLWDVDNYRKFKNPIGNDNDLCSAFKNTTKPPNWSEEPCNIGGFKNVDFIVWMRTAALPSFRKLWRLVDRSTNPMFKDGLPPGNYTVHVTNNYPVRLFDGRKAVIISTTSWAGGKNSFLGIAYLVVGSLAIVLGIIFIIIHVKFGHSVNELSNVSGTR</sequence>
<evidence type="ECO:0000256" key="6">
    <source>
        <dbReference type="PIRNR" id="PIRNR015840"/>
    </source>
</evidence>
<keyword evidence="3 7" id="KW-0812">Transmembrane</keyword>
<comment type="similarity">
    <text evidence="2 6">Belongs to the CDC50/LEM3 family.</text>
</comment>
<dbReference type="PIRSF" id="PIRSF015840">
    <property type="entry name" value="DUF284_TM_euk"/>
    <property type="match status" value="1"/>
</dbReference>
<keyword evidence="5 6" id="KW-0472">Membrane</keyword>